<feature type="chain" id="PRO_5030565664" description="Bulb-type lectin domain-containing protein" evidence="1">
    <location>
        <begin position="19"/>
        <end position="165"/>
    </location>
</feature>
<evidence type="ECO:0008006" key="3">
    <source>
        <dbReference type="Google" id="ProtNLM"/>
    </source>
</evidence>
<keyword evidence="1" id="KW-0732">Signal</keyword>
<dbReference type="AlphaFoldDB" id="A0A7S4J373"/>
<gene>
    <name evidence="2" type="ORF">OAUR00152_LOCUS20431</name>
</gene>
<organism evidence="2">
    <name type="scientific">Odontella aurita</name>
    <dbReference type="NCBI Taxonomy" id="265563"/>
    <lineage>
        <taxon>Eukaryota</taxon>
        <taxon>Sar</taxon>
        <taxon>Stramenopiles</taxon>
        <taxon>Ochrophyta</taxon>
        <taxon>Bacillariophyta</taxon>
        <taxon>Mediophyceae</taxon>
        <taxon>Biddulphiophycidae</taxon>
        <taxon>Eupodiscales</taxon>
        <taxon>Odontellaceae</taxon>
        <taxon>Odontella</taxon>
    </lineage>
</organism>
<evidence type="ECO:0000256" key="1">
    <source>
        <dbReference type="SAM" id="SignalP"/>
    </source>
</evidence>
<proteinExistence type="predicted"/>
<dbReference type="InterPro" id="IPR036426">
    <property type="entry name" value="Bulb-type_lectin_dom_sf"/>
</dbReference>
<protein>
    <recommendedName>
        <fullName evidence="3">Bulb-type lectin domain-containing protein</fullName>
    </recommendedName>
</protein>
<name>A0A7S4J373_9STRA</name>
<dbReference type="Gene3D" id="2.90.10.10">
    <property type="entry name" value="Bulb-type lectin domain"/>
    <property type="match status" value="1"/>
</dbReference>
<dbReference type="EMBL" id="HBKQ01030051">
    <property type="protein sequence ID" value="CAE2249261.1"/>
    <property type="molecule type" value="Transcribed_RNA"/>
</dbReference>
<evidence type="ECO:0000313" key="2">
    <source>
        <dbReference type="EMBL" id="CAE2249261.1"/>
    </source>
</evidence>
<accession>A0A7S4J373</accession>
<feature type="signal peptide" evidence="1">
    <location>
        <begin position="1"/>
        <end position="18"/>
    </location>
</feature>
<dbReference type="SUPFAM" id="SSF51110">
    <property type="entry name" value="alpha-D-mannose-specific plant lectins"/>
    <property type="match status" value="1"/>
</dbReference>
<sequence>MKISWINALIILPAISSASLRKLNSAAGSRRVGIEKCKYVGDTHTPQYQYLFSGEFIKRGEGICTKNWTFGITEGKGKLQLLKGKKVMWTSRVEDINECKMQMGGAFVCTKSNGEKVWALNCGGQDGAGMELNDKGDIVLEMLGNKKEFQVNQLGNEVGDCDPKK</sequence>
<reference evidence="2" key="1">
    <citation type="submission" date="2021-01" db="EMBL/GenBank/DDBJ databases">
        <authorList>
            <person name="Corre E."/>
            <person name="Pelletier E."/>
            <person name="Niang G."/>
            <person name="Scheremetjew M."/>
            <person name="Finn R."/>
            <person name="Kale V."/>
            <person name="Holt S."/>
            <person name="Cochrane G."/>
            <person name="Meng A."/>
            <person name="Brown T."/>
            <person name="Cohen L."/>
        </authorList>
    </citation>
    <scope>NUCLEOTIDE SEQUENCE</scope>
    <source>
        <strain evidence="2">Isolate 1302-5</strain>
    </source>
</reference>